<feature type="repeat" description="ANK" evidence="1">
    <location>
        <begin position="840"/>
        <end position="872"/>
    </location>
</feature>
<dbReference type="EMBL" id="DS268442">
    <property type="protein sequence ID" value="EFP01247.1"/>
    <property type="molecule type" value="Genomic_DNA"/>
</dbReference>
<dbReference type="Proteomes" id="UP000008281">
    <property type="component" value="Unassembled WGS sequence"/>
</dbReference>
<dbReference type="InterPro" id="IPR002110">
    <property type="entry name" value="Ankyrin_rpt"/>
</dbReference>
<sequence length="1142" mass="131984">MKGMRCHIIIVIMILESCLAVGNSKSNLEKVYDKLATVTRITNAIVLQAEGLRRNLNVRDVIVETLGVSPREFSSLLDIDSDKLSSAMTDLMNRMKKLNYDVKEQEWKGLAEAGEWIQRLSDTKEAIQNVRDKFDGGYGNILIHHYFNFIYDKQKNVEMVENMSTDVLSNWNTLKETHVTDPDKAMTKWRAEIRNITLLLSKADDLNTLLKDFYLFTPTVSLVSEILDGLQWFNITHTSNLVVMRSMLEQTYGIWRNQYDSEKVGEPFNSFVEEALEIFKTIKRAELKWKIGFPDRNMSKVKEDLDSYWFRQKVANGSSVEELRKELSGFFEFGELVKSVEKSWKLFNTELYGSSARHVSFAIGQFKDYTGGPNGDALLRNTEYKFDRCNLDFSSSQSFDAAEITSNPVDRSQEYFVDLSREELVKRFMKELQMIQDNQTITAAEILDKQKFKAVHKMISNIEQAEVFLSYFLLRQNRFIDKFINKKDEVLKNTTNGISELLKFGECFDNWVMNTLKLEELKKMAEFFKDVEDIQKLPDASNVLDFIQAFVEMKTNVLKAESFFEDIKSSNESLVFKLEAPEELLIDLGRGMNVLSKIKEAFVMRDTLIASTNFSDELNNEIEERVEEWKDRKSMINKLIDELENLDKFSAGIRDEEVLAMRGILHEAANTVHGFPEMYSRIFEAFPLYGDKNCSTVVEELAKLDLDFSSHRADLQIASIGFEKIQKYFDEIFKPEERFLAREQSNYLVPISICIGIFLLILVCFAVMFGLTETGHKLIKNWYLSHFAKPEDFEKRWRYSYFLDGKNEKNSLIKAVHSKNICKAKDAVMDGAYINAYDVNGDTPLHVATKRGYQELVEMLIKNGADRTCLNAQNKTPEQIMNCAEHSKIYEKYRNKTFHPRLPQEFPPVLFRIHIDKSVDYVDTGAVKQFRERFHPITTSTVRSITTHWIVRTDNDGILEIDTIQMVYWITSGVIIVKHSWLEDCVNTEKLINKDCDYLVEKVKYNGVVYDTVIPWAQAMAKGEMPYLIGVLVCIFIPQHPDLNVILNIIQIHGGIFCMPNDLPEKSFFEAGVHPYLHAHLGPVFILHDGKINVDVYRADPEIYTLFTDVEFAAFVLMRGINVDTRGDPISIVRRYDFLNTI</sequence>
<evidence type="ECO:0000256" key="4">
    <source>
        <dbReference type="SAM" id="SignalP"/>
    </source>
</evidence>
<dbReference type="STRING" id="31234.E3MFP4"/>
<dbReference type="OrthoDB" id="5871217at2759"/>
<dbReference type="InterPro" id="IPR003125">
    <property type="entry name" value="WSN"/>
</dbReference>
<dbReference type="PANTHER" id="PTHR22956">
    <property type="entry name" value="ANKYRIN REPEAT-CONTAINING PROTEIN F37A4.4-RELATED-RELATED"/>
    <property type="match status" value="1"/>
</dbReference>
<evidence type="ECO:0000256" key="1">
    <source>
        <dbReference type="PROSITE-ProRule" id="PRU00023"/>
    </source>
</evidence>
<dbReference type="HOGENOM" id="CLU_002600_0_0_1"/>
<dbReference type="Pfam" id="PF02206">
    <property type="entry name" value="WSN"/>
    <property type="match status" value="1"/>
</dbReference>
<feature type="domain" description="BRCT" evidence="5">
    <location>
        <begin position="946"/>
        <end position="999"/>
    </location>
</feature>
<feature type="chain" id="PRO_5003176792" description="BRCT domain-containing protein" evidence="4">
    <location>
        <begin position="21"/>
        <end position="1142"/>
    </location>
</feature>
<dbReference type="Gene3D" id="1.25.40.20">
    <property type="entry name" value="Ankyrin repeat-containing domain"/>
    <property type="match status" value="1"/>
</dbReference>
<gene>
    <name evidence="6" type="ORF">CRE_24451</name>
</gene>
<keyword evidence="3" id="KW-1133">Transmembrane helix</keyword>
<dbReference type="InterPro" id="IPR036770">
    <property type="entry name" value="Ankyrin_rpt-contain_sf"/>
</dbReference>
<keyword evidence="1" id="KW-0040">ANK repeat</keyword>
<dbReference type="PROSITE" id="PS50088">
    <property type="entry name" value="ANK_REPEAT"/>
    <property type="match status" value="1"/>
</dbReference>
<dbReference type="InterPro" id="IPR053345">
    <property type="entry name" value="Ankyrin_repeat-containing"/>
</dbReference>
<keyword evidence="7" id="KW-1185">Reference proteome</keyword>
<dbReference type="SMART" id="SM00453">
    <property type="entry name" value="WSN"/>
    <property type="match status" value="1"/>
</dbReference>
<evidence type="ECO:0000313" key="6">
    <source>
        <dbReference type="EMBL" id="EFP01247.1"/>
    </source>
</evidence>
<feature type="signal peptide" evidence="4">
    <location>
        <begin position="1"/>
        <end position="20"/>
    </location>
</feature>
<dbReference type="InParanoid" id="E3MFP4"/>
<accession>E3MFP4</accession>
<keyword evidence="2" id="KW-0175">Coiled coil</keyword>
<evidence type="ECO:0000313" key="7">
    <source>
        <dbReference type="Proteomes" id="UP000008281"/>
    </source>
</evidence>
<dbReference type="SMART" id="SM00292">
    <property type="entry name" value="BRCT"/>
    <property type="match status" value="1"/>
</dbReference>
<dbReference type="Pfam" id="PF00023">
    <property type="entry name" value="Ank"/>
    <property type="match status" value="1"/>
</dbReference>
<dbReference type="PROSITE" id="PS50297">
    <property type="entry name" value="ANK_REP_REGION"/>
    <property type="match status" value="1"/>
</dbReference>
<dbReference type="InterPro" id="IPR036420">
    <property type="entry name" value="BRCT_dom_sf"/>
</dbReference>
<dbReference type="Gene3D" id="3.40.50.10190">
    <property type="entry name" value="BRCT domain"/>
    <property type="match status" value="1"/>
</dbReference>
<proteinExistence type="predicted"/>
<evidence type="ECO:0000256" key="2">
    <source>
        <dbReference type="SAM" id="Coils"/>
    </source>
</evidence>
<keyword evidence="3" id="KW-0812">Transmembrane</keyword>
<dbReference type="SMART" id="SM00248">
    <property type="entry name" value="ANK"/>
    <property type="match status" value="1"/>
</dbReference>
<dbReference type="eggNOG" id="KOG4177">
    <property type="taxonomic scope" value="Eukaryota"/>
</dbReference>
<dbReference type="PROSITE" id="PS50172">
    <property type="entry name" value="BRCT"/>
    <property type="match status" value="1"/>
</dbReference>
<dbReference type="InterPro" id="IPR001357">
    <property type="entry name" value="BRCT_dom"/>
</dbReference>
<evidence type="ECO:0000259" key="5">
    <source>
        <dbReference type="PROSITE" id="PS50172"/>
    </source>
</evidence>
<reference evidence="6" key="1">
    <citation type="submission" date="2007-07" db="EMBL/GenBank/DDBJ databases">
        <title>PCAP assembly of the Caenorhabditis remanei genome.</title>
        <authorList>
            <consortium name="The Caenorhabditis remanei Sequencing Consortium"/>
            <person name="Wilson R.K."/>
        </authorList>
    </citation>
    <scope>NUCLEOTIDE SEQUENCE [LARGE SCALE GENOMIC DNA]</scope>
    <source>
        <strain evidence="6">PB4641</strain>
    </source>
</reference>
<evidence type="ECO:0000256" key="3">
    <source>
        <dbReference type="SAM" id="Phobius"/>
    </source>
</evidence>
<protein>
    <recommendedName>
        <fullName evidence="5">BRCT domain-containing protein</fullName>
    </recommendedName>
</protein>
<feature type="transmembrane region" description="Helical" evidence="3">
    <location>
        <begin position="747"/>
        <end position="771"/>
    </location>
</feature>
<keyword evidence="3" id="KW-0472">Membrane</keyword>
<dbReference type="SUPFAM" id="SSF52113">
    <property type="entry name" value="BRCT domain"/>
    <property type="match status" value="1"/>
</dbReference>
<organism evidence="7">
    <name type="scientific">Caenorhabditis remanei</name>
    <name type="common">Caenorhabditis vulgaris</name>
    <dbReference type="NCBI Taxonomy" id="31234"/>
    <lineage>
        <taxon>Eukaryota</taxon>
        <taxon>Metazoa</taxon>
        <taxon>Ecdysozoa</taxon>
        <taxon>Nematoda</taxon>
        <taxon>Chromadorea</taxon>
        <taxon>Rhabditida</taxon>
        <taxon>Rhabditina</taxon>
        <taxon>Rhabditomorpha</taxon>
        <taxon>Rhabditoidea</taxon>
        <taxon>Rhabditidae</taxon>
        <taxon>Peloderinae</taxon>
        <taxon>Caenorhabditis</taxon>
    </lineage>
</organism>
<keyword evidence="4" id="KW-0732">Signal</keyword>
<dbReference type="AlphaFoldDB" id="E3MFP4"/>
<feature type="coiled-coil region" evidence="2">
    <location>
        <begin position="619"/>
        <end position="646"/>
    </location>
</feature>
<name>E3MFP4_CAERE</name>
<dbReference type="SUPFAM" id="SSF48403">
    <property type="entry name" value="Ankyrin repeat"/>
    <property type="match status" value="1"/>
</dbReference>